<keyword evidence="2" id="KW-1185">Reference proteome</keyword>
<reference evidence="2" key="1">
    <citation type="journal article" date="2019" name="Int. J. Syst. Evol. Microbiol.">
        <title>The Global Catalogue of Microorganisms (GCM) 10K type strain sequencing project: providing services to taxonomists for standard genome sequencing and annotation.</title>
        <authorList>
            <consortium name="The Broad Institute Genomics Platform"/>
            <consortium name="The Broad Institute Genome Sequencing Center for Infectious Disease"/>
            <person name="Wu L."/>
            <person name="Ma J."/>
        </authorList>
    </citation>
    <scope>NUCLEOTIDE SEQUENCE [LARGE SCALE GENOMIC DNA]</scope>
    <source>
        <strain evidence="2">JCM 12165</strain>
    </source>
</reference>
<gene>
    <name evidence="1" type="ORF">ACFSCY_14375</name>
</gene>
<dbReference type="Pfam" id="PF02566">
    <property type="entry name" value="OsmC"/>
    <property type="match status" value="1"/>
</dbReference>
<dbReference type="EMBL" id="JBHUCP010000008">
    <property type="protein sequence ID" value="MFD1530632.1"/>
    <property type="molecule type" value="Genomic_DNA"/>
</dbReference>
<dbReference type="GO" id="GO:0004601">
    <property type="term" value="F:peroxidase activity"/>
    <property type="evidence" value="ECO:0007669"/>
    <property type="project" value="UniProtKB-KW"/>
</dbReference>
<dbReference type="Gene3D" id="3.30.300.20">
    <property type="match status" value="1"/>
</dbReference>
<name>A0ABW4FNT3_9PSEU</name>
<dbReference type="InterPro" id="IPR036102">
    <property type="entry name" value="OsmC/Ohrsf"/>
</dbReference>
<dbReference type="InterPro" id="IPR015946">
    <property type="entry name" value="KH_dom-like_a/b"/>
</dbReference>
<dbReference type="SUPFAM" id="SSF82784">
    <property type="entry name" value="OsmC-like"/>
    <property type="match status" value="1"/>
</dbReference>
<sequence length="138" mass="14680">MTMQIPMATAQARLASEAGRAVELSLGPHTVVADHAERGSGKGPTPLELLTASLAACSAMSARTHLERDGDPGDIEVIVTLDAGPPTLLYRRVLLGYRLDAGEAHQLADALERTELTMMLKPAFSIRTQIEHAGDPLN</sequence>
<accession>A0ABW4FNT3</accession>
<protein>
    <submittedName>
        <fullName evidence="1">OsmC family protein</fullName>
        <ecNumber evidence="1">1.11.1.-</ecNumber>
    </submittedName>
</protein>
<dbReference type="InterPro" id="IPR003718">
    <property type="entry name" value="OsmC/Ohr_fam"/>
</dbReference>
<dbReference type="EC" id="1.11.1.-" evidence="1"/>
<evidence type="ECO:0000313" key="1">
    <source>
        <dbReference type="EMBL" id="MFD1530632.1"/>
    </source>
</evidence>
<proteinExistence type="predicted"/>
<evidence type="ECO:0000313" key="2">
    <source>
        <dbReference type="Proteomes" id="UP001597145"/>
    </source>
</evidence>
<dbReference type="RefSeq" id="WP_343988158.1">
    <property type="nucleotide sequence ID" value="NZ_BAAAJG010000029.1"/>
</dbReference>
<organism evidence="1 2">
    <name type="scientific">Pseudonocardia aurantiaca</name>
    <dbReference type="NCBI Taxonomy" id="75290"/>
    <lineage>
        <taxon>Bacteria</taxon>
        <taxon>Bacillati</taxon>
        <taxon>Actinomycetota</taxon>
        <taxon>Actinomycetes</taxon>
        <taxon>Pseudonocardiales</taxon>
        <taxon>Pseudonocardiaceae</taxon>
        <taxon>Pseudonocardia</taxon>
    </lineage>
</organism>
<keyword evidence="1" id="KW-0560">Oxidoreductase</keyword>
<comment type="caution">
    <text evidence="1">The sequence shown here is derived from an EMBL/GenBank/DDBJ whole genome shotgun (WGS) entry which is preliminary data.</text>
</comment>
<keyword evidence="1" id="KW-0575">Peroxidase</keyword>
<dbReference type="Proteomes" id="UP001597145">
    <property type="component" value="Unassembled WGS sequence"/>
</dbReference>